<proteinExistence type="predicted"/>
<dbReference type="Proteomes" id="UP000063063">
    <property type="component" value="Chromosome 33"/>
</dbReference>
<dbReference type="EMBL" id="CP009402">
    <property type="protein sequence ID" value="AIO01431.1"/>
    <property type="molecule type" value="Genomic_DNA"/>
</dbReference>
<dbReference type="PANTHER" id="PTHR36587">
    <property type="entry name" value="EXPRESSION SITE-ASSOCIATED GENE 3 (ESAG3)-LIKE PROTEIN"/>
    <property type="match status" value="1"/>
</dbReference>
<dbReference type="PANTHER" id="PTHR36587:SF2">
    <property type="entry name" value="EXPRESSION SITE-ASSOCIATED GENE 3 (ESAG3)-LIKE PROTEIN"/>
    <property type="match status" value="1"/>
</dbReference>
<sequence>MAQIFHRGVAHSHRRRLSRSWRRCAGLFNRRAVPLVSAFAVVLLVTAAVLLTPRRYARVPDGSDLAIPYHSKAAVYRQNAAFVAPFPRGGGIGVASTATETVPTAVHSRSHRQEALEAEIEVYLANHGIRRERRARVRFQIVSNVVDWKLCTTLGSAALAGFSIPVTGFNAAYSHVRRFERYLNFVEREELHDEDIVVTMDSDVYWTGADFLPFLRKFARFSPEKESDLDVAAVRAWEDYGEKKAPLDMQRLQDEMHNDTAGLKRPLLQMPPVVYNADDLCWWGQHSEGFVQCPLAFATLDHMVEVARNHASSIDVHKAASYVGVSAKTLRSELKKSFTGKQQWMVDDMLGTPNAASPYTTQVKRSRDDPLFYNVTVVSKSNPTVLLNGGMHVSRVWALRRLAKAVATYTAVETPVAEAEEHHTSQWWCDQALLGQIYVRGRLYEVEHNLLAGPPLSRRTPPVPYDDRYGPPGLIGLDRRSEMAVLAPTIERNPTLFLHSKYLEQQFPGSNRWWIRNKTELLLGENEPQGHSLEHLQTTRSGALVTPPLLLRSATAEDRSRGFQNEAEEDPDVAHTPFIHYAAPSKHKRFTAHRHYYAWMVAARHDSRARESVTNALRKELVELWFNEERVFVNFTLMCKDPTLLSLP</sequence>
<dbReference type="AlphaFoldDB" id="A0A088RZP3"/>
<evidence type="ECO:0000313" key="1">
    <source>
        <dbReference type="EMBL" id="AIO01431.1"/>
    </source>
</evidence>
<dbReference type="KEGG" id="lpan:LPMP_331390"/>
<gene>
    <name evidence="1" type="ORF">LPMP_331390</name>
</gene>
<name>A0A088RZP3_LEIPA</name>
<dbReference type="OrthoDB" id="271034at2759"/>
<dbReference type="VEuPathDB" id="TriTrypDB:LPAL13_330019200"/>
<organism evidence="1 2">
    <name type="scientific">Leishmania panamensis</name>
    <dbReference type="NCBI Taxonomy" id="5679"/>
    <lineage>
        <taxon>Eukaryota</taxon>
        <taxon>Discoba</taxon>
        <taxon>Euglenozoa</taxon>
        <taxon>Kinetoplastea</taxon>
        <taxon>Metakinetoplastina</taxon>
        <taxon>Trypanosomatida</taxon>
        <taxon>Trypanosomatidae</taxon>
        <taxon>Leishmaniinae</taxon>
        <taxon>Leishmania</taxon>
        <taxon>Leishmania guyanensis species complex</taxon>
    </lineage>
</organism>
<dbReference type="VEuPathDB" id="TriTrypDB:LPMP_331390"/>
<protein>
    <submittedName>
        <fullName evidence="1">ESAG-like protein, putative</fullName>
    </submittedName>
</protein>
<dbReference type="eggNOG" id="ENOG502SKSD">
    <property type="taxonomic scope" value="Eukaryota"/>
</dbReference>
<keyword evidence="2" id="KW-1185">Reference proteome</keyword>
<reference evidence="1 2" key="1">
    <citation type="journal article" date="2015" name="Sci. Rep.">
        <title>The genome of Leishmania panamensis: insights into genomics of the L. (Viannia) subgenus.</title>
        <authorList>
            <person name="Llanes A."/>
            <person name="Restrepo C.M."/>
            <person name="Vecchio G.D."/>
            <person name="Anguizola F.J."/>
            <person name="Lleonart R."/>
        </authorList>
    </citation>
    <scope>NUCLEOTIDE SEQUENCE [LARGE SCALE GENOMIC DNA]</scope>
    <source>
        <strain evidence="1 2">MHOM/PA/94/PSC-1</strain>
    </source>
</reference>
<accession>A0A088RZP3</accession>
<dbReference type="GeneID" id="22578292"/>
<evidence type="ECO:0000313" key="2">
    <source>
        <dbReference type="Proteomes" id="UP000063063"/>
    </source>
</evidence>
<dbReference type="RefSeq" id="XP_010702231.1">
    <property type="nucleotide sequence ID" value="XM_010703929.1"/>
</dbReference>